<organism evidence="2">
    <name type="scientific">uncultured Rubrobacteraceae bacterium</name>
    <dbReference type="NCBI Taxonomy" id="349277"/>
    <lineage>
        <taxon>Bacteria</taxon>
        <taxon>Bacillati</taxon>
        <taxon>Actinomycetota</taxon>
        <taxon>Rubrobacteria</taxon>
        <taxon>Rubrobacterales</taxon>
        <taxon>Rubrobacteraceae</taxon>
        <taxon>environmental samples</taxon>
    </lineage>
</organism>
<evidence type="ECO:0000259" key="1">
    <source>
        <dbReference type="SMART" id="SM00382"/>
    </source>
</evidence>
<dbReference type="InterPro" id="IPR008533">
    <property type="entry name" value="DUF815"/>
</dbReference>
<sequence>METKSIEAVLLRARGMGVLRGVLGSPAARNLLELLEVLAAPRPEPSAVADVFGRLWEGLASGTDNLLPDAWQSHLVGRLLDDENPFSLGAEGDRLRGAVLEQARLDLGTLRTLFDLDAPTMLGMVERAVPGLAGIWAPWVDPAYPGEDSPRGAVARKLAAAGDWGDTVDLLADHFARHGAGPLGRHRAFRWDGEGLRAVPNPDPVRLSGLIAYEREREPLVDNTRRFLAGLPAHHALLYGQPGTGKSSTVKALLNEFAGAGLRLVEVAKEDLGSLPRVLGALRGRGPRFVLFVDDLSFEEHEVEYKALKALLEGSVEEPPENVRVYATSNRRNLIREGFSDREDGDDVHARDTMQEKQSLSARFGLRVTFPSPDQKRYLRIVEGLAKERGLEAPQESLREEALLWDRWHAGRSGRSARQFVDELEAGLATRRQARSPR</sequence>
<dbReference type="AlphaFoldDB" id="A0A6J4TJG5"/>
<reference evidence="2" key="1">
    <citation type="submission" date="2020-02" db="EMBL/GenBank/DDBJ databases">
        <authorList>
            <person name="Meier V. D."/>
        </authorList>
    </citation>
    <scope>NUCLEOTIDE SEQUENCE</scope>
    <source>
        <strain evidence="2">AVDCRST_MAG05</strain>
    </source>
</reference>
<dbReference type="SMART" id="SM00382">
    <property type="entry name" value="AAA"/>
    <property type="match status" value="1"/>
</dbReference>
<protein>
    <recommendedName>
        <fullName evidence="1">AAA+ ATPase domain-containing protein</fullName>
    </recommendedName>
</protein>
<dbReference type="PANTHER" id="PTHR42935">
    <property type="entry name" value="SLR0930 PROTEIN"/>
    <property type="match status" value="1"/>
</dbReference>
<dbReference type="Pfam" id="PF05673">
    <property type="entry name" value="DUF815"/>
    <property type="match status" value="1"/>
</dbReference>
<proteinExistence type="predicted"/>
<dbReference type="CDD" id="cd00009">
    <property type="entry name" value="AAA"/>
    <property type="match status" value="1"/>
</dbReference>
<dbReference type="SUPFAM" id="SSF52540">
    <property type="entry name" value="P-loop containing nucleoside triphosphate hydrolases"/>
    <property type="match status" value="1"/>
</dbReference>
<feature type="domain" description="AAA+ ATPase" evidence="1">
    <location>
        <begin position="232"/>
        <end position="349"/>
    </location>
</feature>
<dbReference type="InterPro" id="IPR027417">
    <property type="entry name" value="P-loop_NTPase"/>
</dbReference>
<dbReference type="Gene3D" id="3.40.50.300">
    <property type="entry name" value="P-loop containing nucleotide triphosphate hydrolases"/>
    <property type="match status" value="1"/>
</dbReference>
<name>A0A6J4TJG5_9ACTN</name>
<evidence type="ECO:0000313" key="2">
    <source>
        <dbReference type="EMBL" id="CAA9524961.1"/>
    </source>
</evidence>
<accession>A0A6J4TJG5</accession>
<dbReference type="InterPro" id="IPR003593">
    <property type="entry name" value="AAA+_ATPase"/>
</dbReference>
<gene>
    <name evidence="2" type="ORF">AVDCRST_MAG05-3885</name>
</gene>
<dbReference type="PANTHER" id="PTHR42935:SF1">
    <property type="entry name" value="SLR0930 PROTEIN"/>
    <property type="match status" value="1"/>
</dbReference>
<dbReference type="EMBL" id="CADCVM010000430">
    <property type="protein sequence ID" value="CAA9524961.1"/>
    <property type="molecule type" value="Genomic_DNA"/>
</dbReference>